<dbReference type="PANTHER" id="PTHR43065">
    <property type="entry name" value="SENSOR HISTIDINE KINASE"/>
    <property type="match status" value="1"/>
</dbReference>
<evidence type="ECO:0000313" key="8">
    <source>
        <dbReference type="Proteomes" id="UP000461010"/>
    </source>
</evidence>
<evidence type="ECO:0000313" key="9">
    <source>
        <dbReference type="Proteomes" id="UP000472839"/>
    </source>
</evidence>
<comment type="caution">
    <text evidence="3">Lacks conserved residue(s) required for the propagation of feature annotation.</text>
</comment>
<accession>A0A6L4WP61</accession>
<proteinExistence type="predicted"/>
<evidence type="ECO:0000256" key="1">
    <source>
        <dbReference type="ARBA" id="ARBA00000085"/>
    </source>
</evidence>
<evidence type="ECO:0000313" key="7">
    <source>
        <dbReference type="EMBL" id="KAB7887398.1"/>
    </source>
</evidence>
<dbReference type="SUPFAM" id="SSF47384">
    <property type="entry name" value="Homodimeric domain of signal transducing histidine kinase"/>
    <property type="match status" value="1"/>
</dbReference>
<dbReference type="InterPro" id="IPR001789">
    <property type="entry name" value="Sig_transdc_resp-reg_receiver"/>
</dbReference>
<dbReference type="InterPro" id="IPR036097">
    <property type="entry name" value="HisK_dim/P_sf"/>
</dbReference>
<evidence type="ECO:0000256" key="3">
    <source>
        <dbReference type="PROSITE-ProRule" id="PRU00169"/>
    </source>
</evidence>
<dbReference type="Proteomes" id="UP000472839">
    <property type="component" value="Unassembled WGS sequence"/>
</dbReference>
<evidence type="ECO:0000313" key="6">
    <source>
        <dbReference type="EMBL" id="KAB7884916.1"/>
    </source>
</evidence>
<dbReference type="Gene3D" id="3.40.50.2300">
    <property type="match status" value="1"/>
</dbReference>
<dbReference type="Proteomes" id="UP000461010">
    <property type="component" value="Unassembled WGS sequence"/>
</dbReference>
<feature type="domain" description="Histidine kinase" evidence="4">
    <location>
        <begin position="165"/>
        <end position="389"/>
    </location>
</feature>
<evidence type="ECO:0000259" key="5">
    <source>
        <dbReference type="PROSITE" id="PS50110"/>
    </source>
</evidence>
<name>A0A6L4WP61_9BACT</name>
<evidence type="ECO:0000259" key="4">
    <source>
        <dbReference type="PROSITE" id="PS50109"/>
    </source>
</evidence>
<dbReference type="EMBL" id="WFKJ01000063">
    <property type="protein sequence ID" value="KAB7887398.1"/>
    <property type="molecule type" value="Genomic_DNA"/>
</dbReference>
<dbReference type="Gene3D" id="3.30.565.10">
    <property type="entry name" value="Histidine kinase-like ATPase, C-terminal domain"/>
    <property type="match status" value="1"/>
</dbReference>
<gene>
    <name evidence="7" type="ORF">GBG18_14015</name>
    <name evidence="6" type="ORF">GBG19_15120</name>
</gene>
<dbReference type="InterPro" id="IPR036890">
    <property type="entry name" value="HATPase_C_sf"/>
</dbReference>
<dbReference type="RefSeq" id="WP_152192068.1">
    <property type="nucleotide sequence ID" value="NZ_WFKI01000064.1"/>
</dbReference>
<organism evidence="6 9">
    <name type="scientific">Poseidonibacter ostreae</name>
    <dbReference type="NCBI Taxonomy" id="2654171"/>
    <lineage>
        <taxon>Bacteria</taxon>
        <taxon>Pseudomonadati</taxon>
        <taxon>Campylobacterota</taxon>
        <taxon>Epsilonproteobacteria</taxon>
        <taxon>Campylobacterales</taxon>
        <taxon>Arcobacteraceae</taxon>
        <taxon>Poseidonibacter</taxon>
    </lineage>
</organism>
<comment type="caution">
    <text evidence="6">The sequence shown here is derived from an EMBL/GenBank/DDBJ whole genome shotgun (WGS) entry which is preliminary data.</text>
</comment>
<dbReference type="PROSITE" id="PS50110">
    <property type="entry name" value="RESPONSE_REGULATORY"/>
    <property type="match status" value="1"/>
</dbReference>
<keyword evidence="8" id="KW-1185">Reference proteome</keyword>
<dbReference type="InterPro" id="IPR003594">
    <property type="entry name" value="HATPase_dom"/>
</dbReference>
<dbReference type="Pfam" id="PF02518">
    <property type="entry name" value="HATPase_c"/>
    <property type="match status" value="1"/>
</dbReference>
<protein>
    <recommendedName>
        <fullName evidence="2">histidine kinase</fullName>
        <ecNumber evidence="2">2.7.13.3</ecNumber>
    </recommendedName>
</protein>
<dbReference type="InterPro" id="IPR004358">
    <property type="entry name" value="Sig_transdc_His_kin-like_C"/>
</dbReference>
<dbReference type="PRINTS" id="PR00344">
    <property type="entry name" value="BCTRLSENSOR"/>
</dbReference>
<dbReference type="PANTHER" id="PTHR43065:SF42">
    <property type="entry name" value="TWO-COMPONENT SENSOR PPRA"/>
    <property type="match status" value="1"/>
</dbReference>
<feature type="domain" description="Response regulatory" evidence="5">
    <location>
        <begin position="18"/>
        <end position="134"/>
    </location>
</feature>
<dbReference type="AlphaFoldDB" id="A0A6L4WP61"/>
<reference evidence="8 9" key="1">
    <citation type="submission" date="2019-10" db="EMBL/GenBank/DDBJ databases">
        <title>Poseidonibacter ostreae sp. nov., isolated from the gut of the Ostrea denselamellosa.</title>
        <authorList>
            <person name="Choi A."/>
        </authorList>
    </citation>
    <scope>NUCLEOTIDE SEQUENCE [LARGE SCALE GENOMIC DNA]</scope>
    <source>
        <strain evidence="6 9">SJOD-M-33</strain>
        <strain evidence="7 8">SJOD-M-5</strain>
    </source>
</reference>
<dbReference type="PROSITE" id="PS50109">
    <property type="entry name" value="HIS_KIN"/>
    <property type="match status" value="1"/>
</dbReference>
<sequence>MNIKEELMITANDLENITILYAEDDFQIQEGTVQTLNLFGIKVISANNGLEGLELFNNSKQNIDMILTVIKMPKLDGLSMIREIRKTDKFIPVVITTAHQETDFLKTSIDLNVSAYVLKPIDIYQLRDSLIKAIEPKILKDRLIEKHQLMLTQSRFATMGEMINMIAHQWRQPLAAIGTASFNLKYKLQTHKFDLNTKEGQKEQASFFEKKLDEIEYYVQNLTATVDDFRNFFKSDKKIVKKTINEPIENSLKIMQKSLDSNNITVITQLQSTNIINIYENEIMHVILNILNNAQDNFLENSKESMMININTKDLQDTTQIDIFDNGGGINDTIIDKIFKPYFSTKKEKNGTGIGLYMSKTIIEQNHQGKLNVYNEKDGVTFTITLPTI</sequence>
<dbReference type="GO" id="GO:0000155">
    <property type="term" value="F:phosphorelay sensor kinase activity"/>
    <property type="evidence" value="ECO:0007669"/>
    <property type="project" value="InterPro"/>
</dbReference>
<dbReference type="SUPFAM" id="SSF55874">
    <property type="entry name" value="ATPase domain of HSP90 chaperone/DNA topoisomerase II/histidine kinase"/>
    <property type="match status" value="1"/>
</dbReference>
<dbReference type="InterPro" id="IPR011006">
    <property type="entry name" value="CheY-like_superfamily"/>
</dbReference>
<comment type="catalytic activity">
    <reaction evidence="1">
        <text>ATP + protein L-histidine = ADP + protein N-phospho-L-histidine.</text>
        <dbReference type="EC" id="2.7.13.3"/>
    </reaction>
</comment>
<dbReference type="EMBL" id="WFKK01000070">
    <property type="protein sequence ID" value="KAB7884916.1"/>
    <property type="molecule type" value="Genomic_DNA"/>
</dbReference>
<evidence type="ECO:0000256" key="2">
    <source>
        <dbReference type="ARBA" id="ARBA00012438"/>
    </source>
</evidence>
<dbReference type="SMART" id="SM00448">
    <property type="entry name" value="REC"/>
    <property type="match status" value="1"/>
</dbReference>
<dbReference type="Pfam" id="PF00072">
    <property type="entry name" value="Response_reg"/>
    <property type="match status" value="1"/>
</dbReference>
<dbReference type="EC" id="2.7.13.3" evidence="2"/>
<dbReference type="SUPFAM" id="SSF52172">
    <property type="entry name" value="CheY-like"/>
    <property type="match status" value="1"/>
</dbReference>
<dbReference type="Gene3D" id="1.10.287.130">
    <property type="match status" value="1"/>
</dbReference>
<dbReference type="SMART" id="SM00387">
    <property type="entry name" value="HATPase_c"/>
    <property type="match status" value="1"/>
</dbReference>
<dbReference type="InterPro" id="IPR005467">
    <property type="entry name" value="His_kinase_dom"/>
</dbReference>